<gene>
    <name evidence="1" type="ORF">UCMB321_2777</name>
</gene>
<organism evidence="1 2">
    <name type="scientific">Pseudomonas batumici</name>
    <dbReference type="NCBI Taxonomy" id="226910"/>
    <lineage>
        <taxon>Bacteria</taxon>
        <taxon>Pseudomonadati</taxon>
        <taxon>Pseudomonadota</taxon>
        <taxon>Gammaproteobacteria</taxon>
        <taxon>Pseudomonadales</taxon>
        <taxon>Pseudomonadaceae</taxon>
        <taxon>Pseudomonas</taxon>
    </lineage>
</organism>
<dbReference type="EMBL" id="JXDG01000036">
    <property type="protein sequence ID" value="KIH83483.1"/>
    <property type="molecule type" value="Genomic_DNA"/>
</dbReference>
<comment type="caution">
    <text evidence="1">The sequence shown here is derived from an EMBL/GenBank/DDBJ whole genome shotgun (WGS) entry which is preliminary data.</text>
</comment>
<evidence type="ECO:0000313" key="1">
    <source>
        <dbReference type="EMBL" id="KIH83483.1"/>
    </source>
</evidence>
<dbReference type="AlphaFoldDB" id="A0A0C2EXE9"/>
<keyword evidence="2" id="KW-1185">Reference proteome</keyword>
<name>A0A0C2EXE9_9PSED</name>
<accession>A0A0C2EXE9</accession>
<dbReference type="Proteomes" id="UP000031535">
    <property type="component" value="Unassembled WGS sequence"/>
</dbReference>
<evidence type="ECO:0000313" key="2">
    <source>
        <dbReference type="Proteomes" id="UP000031535"/>
    </source>
</evidence>
<dbReference type="STRING" id="226910.UCMB321_2777"/>
<dbReference type="PATRIC" id="fig|226910.6.peg.2768"/>
<proteinExistence type="predicted"/>
<sequence length="130" mass="14503">MGDVSGGDQLLYLSRGYALPIGCLGHSRGICELFRLVPVTAGVQPARVRKEQHPTVCPSCCAIKRRDSFQTLGLLSHMDDDSYMAVGERLFATARRRAVPIHIYDLRHAAPQHNRFQRSGCYFFKPGANQ</sequence>
<reference evidence="1 2" key="1">
    <citation type="submission" date="2015-01" db="EMBL/GenBank/DDBJ databases">
        <title>Complete genome of Pseudomonas batumici UCM B-321 producer of the batumin antibiotic with strong antistaphilococcal and potential anticancer activity.</title>
        <authorList>
            <person name="Klochko V.V."/>
            <person name="Zelena L.B."/>
            <person name="Elena K.A."/>
            <person name="Reva O.N."/>
        </authorList>
    </citation>
    <scope>NUCLEOTIDE SEQUENCE [LARGE SCALE GENOMIC DNA]</scope>
    <source>
        <strain evidence="1 2">UCM B-321</strain>
    </source>
</reference>
<protein>
    <submittedName>
        <fullName evidence="1">Uncharacterized protein</fullName>
    </submittedName>
</protein>